<evidence type="ECO:0000313" key="2">
    <source>
        <dbReference type="Proteomes" id="UP000015103"/>
    </source>
</evidence>
<reference evidence="1" key="1">
    <citation type="submission" date="2015-05" db="UniProtKB">
        <authorList>
            <consortium name="EnsemblMetazoa"/>
        </authorList>
    </citation>
    <scope>IDENTIFICATION</scope>
</reference>
<sequence length="69" mass="7434">MKKWLAGKRFYSNEEVIAETNGRSLSSLLVLFYLLLLARAGMSHLDKGEGCGVWGCGGRVAEGSEATVV</sequence>
<keyword evidence="2" id="KW-1185">Reference proteome</keyword>
<name>T1I2B1_RHOPR</name>
<protein>
    <submittedName>
        <fullName evidence="1">Uncharacterized protein</fullName>
    </submittedName>
</protein>
<dbReference type="VEuPathDB" id="VectorBase:RPRC010431"/>
<dbReference type="Proteomes" id="UP000015103">
    <property type="component" value="Unassembled WGS sequence"/>
</dbReference>
<evidence type="ECO:0000313" key="1">
    <source>
        <dbReference type="EnsemblMetazoa" id="RPRC010431-PA"/>
    </source>
</evidence>
<dbReference type="HOGENOM" id="CLU_2779025_0_0_1"/>
<dbReference type="EMBL" id="ACPB03014315">
    <property type="status" value="NOT_ANNOTATED_CDS"/>
    <property type="molecule type" value="Genomic_DNA"/>
</dbReference>
<dbReference type="EnsemblMetazoa" id="RPRC010431-RA">
    <property type="protein sequence ID" value="RPRC010431-PA"/>
    <property type="gene ID" value="RPRC010431"/>
</dbReference>
<dbReference type="AlphaFoldDB" id="T1I2B1"/>
<dbReference type="InParanoid" id="T1I2B1"/>
<organism evidence="1 2">
    <name type="scientific">Rhodnius prolixus</name>
    <name type="common">Triatomid bug</name>
    <dbReference type="NCBI Taxonomy" id="13249"/>
    <lineage>
        <taxon>Eukaryota</taxon>
        <taxon>Metazoa</taxon>
        <taxon>Ecdysozoa</taxon>
        <taxon>Arthropoda</taxon>
        <taxon>Hexapoda</taxon>
        <taxon>Insecta</taxon>
        <taxon>Pterygota</taxon>
        <taxon>Neoptera</taxon>
        <taxon>Paraneoptera</taxon>
        <taxon>Hemiptera</taxon>
        <taxon>Heteroptera</taxon>
        <taxon>Panheteroptera</taxon>
        <taxon>Cimicomorpha</taxon>
        <taxon>Reduviidae</taxon>
        <taxon>Triatominae</taxon>
        <taxon>Rhodnius</taxon>
    </lineage>
</organism>
<accession>T1I2B1</accession>
<proteinExistence type="predicted"/>